<feature type="active site" description="4-aspartylphosphate intermediate" evidence="19">
    <location>
        <position position="293"/>
    </location>
</feature>
<feature type="binding site" evidence="20">
    <location>
        <position position="232"/>
    </location>
    <ligand>
        <name>ATP</name>
        <dbReference type="ChEBI" id="CHEBI:30616"/>
    </ligand>
</feature>
<dbReference type="GO" id="GO:0016787">
    <property type="term" value="F:hydrolase activity"/>
    <property type="evidence" value="ECO:0007669"/>
    <property type="project" value="UniProtKB-KW"/>
</dbReference>
<evidence type="ECO:0000256" key="8">
    <source>
        <dbReference type="ARBA" id="ARBA00022527"/>
    </source>
</evidence>
<keyword evidence="14 18" id="KW-0067">ATP-binding</keyword>
<keyword evidence="25" id="KW-1185">Reference proteome</keyword>
<feature type="region of interest" description="Disordered" evidence="22">
    <location>
        <begin position="1"/>
        <end position="22"/>
    </location>
</feature>
<dbReference type="InterPro" id="IPR051272">
    <property type="entry name" value="RIO-type_Ser/Thr_kinase"/>
</dbReference>
<evidence type="ECO:0000256" key="14">
    <source>
        <dbReference type="ARBA" id="ARBA00022840"/>
    </source>
</evidence>
<evidence type="ECO:0000256" key="15">
    <source>
        <dbReference type="ARBA" id="ARBA00022842"/>
    </source>
</evidence>
<dbReference type="SUPFAM" id="SSF56112">
    <property type="entry name" value="Protein kinase-like (PK-like)"/>
    <property type="match status" value="1"/>
</dbReference>
<comment type="caution">
    <text evidence="24">The sequence shown here is derived from an EMBL/GenBank/DDBJ whole genome shotgun (WGS) entry which is preliminary data.</text>
</comment>
<evidence type="ECO:0000256" key="2">
    <source>
        <dbReference type="ARBA" id="ARBA00004496"/>
    </source>
</evidence>
<keyword evidence="6" id="KW-0963">Cytoplasm</keyword>
<evidence type="ECO:0000256" key="21">
    <source>
        <dbReference type="PIRSR" id="PIRSR038147-3"/>
    </source>
</evidence>
<dbReference type="SMART" id="SM00090">
    <property type="entry name" value="RIO"/>
    <property type="match status" value="1"/>
</dbReference>
<keyword evidence="10" id="KW-0479">Metal-binding</keyword>
<dbReference type="Pfam" id="PF01163">
    <property type="entry name" value="RIO1"/>
    <property type="match status" value="1"/>
</dbReference>
<protein>
    <recommendedName>
        <fullName evidence="5 18">Serine/threonine-protein kinase RIO1</fullName>
        <ecNumber evidence="4 18">2.7.11.1</ecNumber>
    </recommendedName>
</protein>
<evidence type="ECO:0000256" key="16">
    <source>
        <dbReference type="ARBA" id="ARBA00047899"/>
    </source>
</evidence>
<feature type="active site" description="Proton acceptor" evidence="19">
    <location>
        <position position="276"/>
    </location>
</feature>
<evidence type="ECO:0000256" key="20">
    <source>
        <dbReference type="PIRSR" id="PIRSR038147-2"/>
    </source>
</evidence>
<dbReference type="Proteomes" id="UP001485043">
    <property type="component" value="Unassembled WGS sequence"/>
</dbReference>
<feature type="compositionally biased region" description="Low complexity" evidence="22">
    <location>
        <begin position="12"/>
        <end position="22"/>
    </location>
</feature>
<evidence type="ECO:0000256" key="17">
    <source>
        <dbReference type="ARBA" id="ARBA00048679"/>
    </source>
</evidence>
<dbReference type="CDD" id="cd05147">
    <property type="entry name" value="RIO1_euk"/>
    <property type="match status" value="1"/>
</dbReference>
<name>A0AAW1RV45_9CHLO</name>
<evidence type="ECO:0000256" key="7">
    <source>
        <dbReference type="ARBA" id="ARBA00022517"/>
    </source>
</evidence>
<evidence type="ECO:0000256" key="4">
    <source>
        <dbReference type="ARBA" id="ARBA00012513"/>
    </source>
</evidence>
<comment type="subcellular location">
    <subcellularLocation>
        <location evidence="2">Cytoplasm</location>
    </subcellularLocation>
</comment>
<gene>
    <name evidence="24" type="ORF">WJX84_003236</name>
</gene>
<dbReference type="AlphaFoldDB" id="A0AAW1RV45"/>
<evidence type="ECO:0000313" key="24">
    <source>
        <dbReference type="EMBL" id="KAK9837363.1"/>
    </source>
</evidence>
<dbReference type="GO" id="GO:0005524">
    <property type="term" value="F:ATP binding"/>
    <property type="evidence" value="ECO:0007669"/>
    <property type="project" value="UniProtKB-KW"/>
</dbReference>
<dbReference type="FunFam" id="3.30.200.20:FF:000148">
    <property type="entry name" value="Serine/threonine-protein kinase RIO1"/>
    <property type="match status" value="1"/>
</dbReference>
<comment type="catalytic activity">
    <reaction evidence="16 18">
        <text>L-threonyl-[protein] + ATP = O-phospho-L-threonyl-[protein] + ADP + H(+)</text>
        <dbReference type="Rhea" id="RHEA:46608"/>
        <dbReference type="Rhea" id="RHEA-COMP:11060"/>
        <dbReference type="Rhea" id="RHEA-COMP:11605"/>
        <dbReference type="ChEBI" id="CHEBI:15378"/>
        <dbReference type="ChEBI" id="CHEBI:30013"/>
        <dbReference type="ChEBI" id="CHEBI:30616"/>
        <dbReference type="ChEBI" id="CHEBI:61977"/>
        <dbReference type="ChEBI" id="CHEBI:456216"/>
        <dbReference type="EC" id="2.7.11.1"/>
    </reaction>
</comment>
<keyword evidence="11 18" id="KW-0547">Nucleotide-binding</keyword>
<feature type="binding site" evidence="21">
    <location>
        <position position="281"/>
    </location>
    <ligand>
        <name>Mg(2+)</name>
        <dbReference type="ChEBI" id="CHEBI:18420"/>
    </ligand>
</feature>
<evidence type="ECO:0000256" key="5">
    <source>
        <dbReference type="ARBA" id="ARBA00016038"/>
    </source>
</evidence>
<dbReference type="PIRSF" id="PIRSF038147">
    <property type="entry name" value="Ser/Thr_PK_RIO1"/>
    <property type="match status" value="1"/>
</dbReference>
<feature type="binding site" evidence="21">
    <location>
        <position position="293"/>
    </location>
    <ligand>
        <name>Mg(2+)</name>
        <dbReference type="ChEBI" id="CHEBI:18420"/>
    </ligand>
</feature>
<keyword evidence="8 18" id="KW-0723">Serine/threonine-protein kinase</keyword>
<feature type="compositionally biased region" description="Basic and acidic residues" evidence="22">
    <location>
        <begin position="434"/>
        <end position="464"/>
    </location>
</feature>
<dbReference type="GO" id="GO:0004674">
    <property type="term" value="F:protein serine/threonine kinase activity"/>
    <property type="evidence" value="ECO:0007669"/>
    <property type="project" value="UniProtKB-KW"/>
</dbReference>
<proteinExistence type="inferred from homology"/>
<keyword evidence="13" id="KW-0378">Hydrolase</keyword>
<dbReference type="InterPro" id="IPR000687">
    <property type="entry name" value="RIO_kinase"/>
</dbReference>
<feature type="region of interest" description="Disordered" evidence="22">
    <location>
        <begin position="420"/>
        <end position="574"/>
    </location>
</feature>
<dbReference type="InterPro" id="IPR011009">
    <property type="entry name" value="Kinase-like_dom_sf"/>
</dbReference>
<dbReference type="PANTHER" id="PTHR45723">
    <property type="entry name" value="SERINE/THREONINE-PROTEIN KINASE RIO1"/>
    <property type="match status" value="1"/>
</dbReference>
<comment type="cofactor">
    <cofactor evidence="1 21">
        <name>Mg(2+)</name>
        <dbReference type="ChEBI" id="CHEBI:18420"/>
    </cofactor>
</comment>
<feature type="binding site" evidence="20">
    <location>
        <position position="160"/>
    </location>
    <ligand>
        <name>ATP</name>
        <dbReference type="ChEBI" id="CHEBI:30616"/>
    </ligand>
</feature>
<keyword evidence="9 18" id="KW-0808">Transferase</keyword>
<organism evidence="24 25">
    <name type="scientific">Apatococcus fuscideae</name>
    <dbReference type="NCBI Taxonomy" id="2026836"/>
    <lineage>
        <taxon>Eukaryota</taxon>
        <taxon>Viridiplantae</taxon>
        <taxon>Chlorophyta</taxon>
        <taxon>core chlorophytes</taxon>
        <taxon>Trebouxiophyceae</taxon>
        <taxon>Chlorellales</taxon>
        <taxon>Chlorellaceae</taxon>
        <taxon>Apatococcus</taxon>
    </lineage>
</organism>
<evidence type="ECO:0000256" key="11">
    <source>
        <dbReference type="ARBA" id="ARBA00022741"/>
    </source>
</evidence>
<evidence type="ECO:0000313" key="25">
    <source>
        <dbReference type="Proteomes" id="UP001485043"/>
    </source>
</evidence>
<feature type="compositionally biased region" description="Basic and acidic residues" evidence="22">
    <location>
        <begin position="100"/>
        <end position="109"/>
    </location>
</feature>
<reference evidence="24 25" key="1">
    <citation type="journal article" date="2024" name="Nat. Commun.">
        <title>Phylogenomics reveals the evolutionary origins of lichenization in chlorophyte algae.</title>
        <authorList>
            <person name="Puginier C."/>
            <person name="Libourel C."/>
            <person name="Otte J."/>
            <person name="Skaloud P."/>
            <person name="Haon M."/>
            <person name="Grisel S."/>
            <person name="Petersen M."/>
            <person name="Berrin J.G."/>
            <person name="Delaux P.M."/>
            <person name="Dal Grande F."/>
            <person name="Keller J."/>
        </authorList>
    </citation>
    <scope>NUCLEOTIDE SEQUENCE [LARGE SCALE GENOMIC DNA]</scope>
    <source>
        <strain evidence="24 25">SAG 2523</strain>
    </source>
</reference>
<evidence type="ECO:0000256" key="12">
    <source>
        <dbReference type="ARBA" id="ARBA00022777"/>
    </source>
</evidence>
<evidence type="ECO:0000256" key="18">
    <source>
        <dbReference type="PIRNR" id="PIRNR038147"/>
    </source>
</evidence>
<dbReference type="GO" id="GO:0046872">
    <property type="term" value="F:metal ion binding"/>
    <property type="evidence" value="ECO:0007669"/>
    <property type="project" value="UniProtKB-KW"/>
</dbReference>
<sequence>MKSTPARPEAIASWSGSDSDVSSEASVELKLSQLQVSGVQGTQQRVHQELGPVTLTSKPKRRATSGVMDARGELDMDSMSSTVEAAFRGHSRQQMTGAVRTKDRADRATSEQVLDPRTLYALQKMRRAEVFEEMNGVLATGKEANVYHATTLSHTEIAIKIFKTSILVFKDRDRYVTGDFRFRTGYCRSNPRKMVKAWAEKERRNLARINSCGIRSPKPLHLRMHVLAMEFIGSKGVSALRLKDAKMSKARTDRAYQEMVRIIRQMYQEAHLVHADLSEWNVLFHEDELYIIDVGQAVDLDHPHCLEFLREDALHINQFFQKLGVATLTIREVFDYAVDPSIPADGQDAALQQLLDAASSRPAMVDDGIASAEEEVFRQAYIPRRLGEVADHEGDYDRLAGGQDTQGIYYQSIAGMKADMSGAQSQSAHPSHSVPDESHASDQPSHAEDGSLRATEPELQRHAAEGPGPGSKGGAEPHDHPRHDSAIATDRRDEALSTESSGDSDASSSTGYGSDGSDSGAESGSRRHAQQDSLAQRDARKAHKKLVKADNKERRKTKMPKHVKKRAEKKHKRK</sequence>
<keyword evidence="15" id="KW-0460">Magnesium</keyword>
<dbReference type="Gene3D" id="1.10.510.10">
    <property type="entry name" value="Transferase(Phosphotransferase) domain 1"/>
    <property type="match status" value="1"/>
</dbReference>
<dbReference type="InterPro" id="IPR017407">
    <property type="entry name" value="Ser/Thr_kinase_Rio1"/>
</dbReference>
<comment type="similarity">
    <text evidence="3 18">Belongs to the protein kinase superfamily. RIO-type Ser/Thr kinase family.</text>
</comment>
<keyword evidence="12 18" id="KW-0418">Kinase</keyword>
<evidence type="ECO:0000256" key="1">
    <source>
        <dbReference type="ARBA" id="ARBA00001946"/>
    </source>
</evidence>
<evidence type="ECO:0000256" key="13">
    <source>
        <dbReference type="ARBA" id="ARBA00022801"/>
    </source>
</evidence>
<evidence type="ECO:0000256" key="19">
    <source>
        <dbReference type="PIRSR" id="PIRSR038147-1"/>
    </source>
</evidence>
<feature type="domain" description="RIO kinase" evidence="23">
    <location>
        <begin position="103"/>
        <end position="339"/>
    </location>
</feature>
<keyword evidence="7" id="KW-0690">Ribosome biogenesis</keyword>
<feature type="region of interest" description="Disordered" evidence="22">
    <location>
        <begin position="91"/>
        <end position="110"/>
    </location>
</feature>
<dbReference type="EMBL" id="JALJOV010001962">
    <property type="protein sequence ID" value="KAK9837363.1"/>
    <property type="molecule type" value="Genomic_DNA"/>
</dbReference>
<dbReference type="InterPro" id="IPR018934">
    <property type="entry name" value="RIO_dom"/>
</dbReference>
<dbReference type="GO" id="GO:0042254">
    <property type="term" value="P:ribosome biogenesis"/>
    <property type="evidence" value="ECO:0007669"/>
    <property type="project" value="UniProtKB-KW"/>
</dbReference>
<evidence type="ECO:0000256" key="10">
    <source>
        <dbReference type="ARBA" id="ARBA00022723"/>
    </source>
</evidence>
<accession>A0AAW1RV45</accession>
<feature type="compositionally biased region" description="Basic residues" evidence="22">
    <location>
        <begin position="554"/>
        <end position="574"/>
    </location>
</feature>
<dbReference type="EC" id="2.7.11.1" evidence="4 18"/>
<evidence type="ECO:0000256" key="3">
    <source>
        <dbReference type="ARBA" id="ARBA00009196"/>
    </source>
</evidence>
<evidence type="ECO:0000259" key="23">
    <source>
        <dbReference type="SMART" id="SM00090"/>
    </source>
</evidence>
<feature type="compositionally biased region" description="Basic and acidic residues" evidence="22">
    <location>
        <begin position="475"/>
        <end position="495"/>
    </location>
</feature>
<evidence type="ECO:0000256" key="9">
    <source>
        <dbReference type="ARBA" id="ARBA00022679"/>
    </source>
</evidence>
<feature type="compositionally biased region" description="Low complexity" evidence="22">
    <location>
        <begin position="497"/>
        <end position="523"/>
    </location>
</feature>
<evidence type="ECO:0000256" key="6">
    <source>
        <dbReference type="ARBA" id="ARBA00022490"/>
    </source>
</evidence>
<evidence type="ECO:0000256" key="22">
    <source>
        <dbReference type="SAM" id="MobiDB-lite"/>
    </source>
</evidence>
<comment type="catalytic activity">
    <reaction evidence="17 18">
        <text>L-seryl-[protein] + ATP = O-phospho-L-seryl-[protein] + ADP + H(+)</text>
        <dbReference type="Rhea" id="RHEA:17989"/>
        <dbReference type="Rhea" id="RHEA-COMP:9863"/>
        <dbReference type="Rhea" id="RHEA-COMP:11604"/>
        <dbReference type="ChEBI" id="CHEBI:15378"/>
        <dbReference type="ChEBI" id="CHEBI:29999"/>
        <dbReference type="ChEBI" id="CHEBI:30616"/>
        <dbReference type="ChEBI" id="CHEBI:83421"/>
        <dbReference type="ChEBI" id="CHEBI:456216"/>
        <dbReference type="EC" id="2.7.11.1"/>
    </reaction>
</comment>
<dbReference type="Gene3D" id="3.30.200.20">
    <property type="entry name" value="Phosphorylase Kinase, domain 1"/>
    <property type="match status" value="1"/>
</dbReference>
<dbReference type="GO" id="GO:0005737">
    <property type="term" value="C:cytoplasm"/>
    <property type="evidence" value="ECO:0007669"/>
    <property type="project" value="UniProtKB-SubCell"/>
</dbReference>